<dbReference type="Pfam" id="PF00085">
    <property type="entry name" value="Thioredoxin"/>
    <property type="match status" value="1"/>
</dbReference>
<evidence type="ECO:0000313" key="15">
    <source>
        <dbReference type="Proteomes" id="UP001146120"/>
    </source>
</evidence>
<evidence type="ECO:0000256" key="6">
    <source>
        <dbReference type="ARBA" id="ARBA00023157"/>
    </source>
</evidence>
<dbReference type="SUPFAM" id="SSF51197">
    <property type="entry name" value="Clavaminate synthase-like"/>
    <property type="match status" value="1"/>
</dbReference>
<dbReference type="Pfam" id="PF13621">
    <property type="entry name" value="Cupin_8"/>
    <property type="match status" value="1"/>
</dbReference>
<evidence type="ECO:0000256" key="5">
    <source>
        <dbReference type="ARBA" id="ARBA00023002"/>
    </source>
</evidence>
<dbReference type="InterPro" id="IPR017905">
    <property type="entry name" value="ERV/ALR_sulphydryl_oxidase"/>
</dbReference>
<evidence type="ECO:0000256" key="3">
    <source>
        <dbReference type="ARBA" id="ARBA00022729"/>
    </source>
</evidence>
<dbReference type="PANTHER" id="PTHR22897">
    <property type="entry name" value="QUIESCIN Q6-RELATED SULFHYDRYL OXIDASE"/>
    <property type="match status" value="1"/>
</dbReference>
<keyword evidence="9" id="KW-0175">Coiled coil</keyword>
<evidence type="ECO:0000259" key="13">
    <source>
        <dbReference type="PROSITE" id="PS51352"/>
    </source>
</evidence>
<feature type="compositionally biased region" description="Polar residues" evidence="10">
    <location>
        <begin position="1"/>
        <end position="12"/>
    </location>
</feature>
<dbReference type="CDD" id="cd02961">
    <property type="entry name" value="PDI_a_family"/>
    <property type="match status" value="1"/>
</dbReference>
<feature type="coiled-coil region" evidence="9">
    <location>
        <begin position="537"/>
        <end position="610"/>
    </location>
</feature>
<keyword evidence="5 8" id="KW-0560">Oxidoreductase</keyword>
<dbReference type="GO" id="GO:0005615">
    <property type="term" value="C:extracellular space"/>
    <property type="evidence" value="ECO:0007669"/>
    <property type="project" value="TreeGrafter"/>
</dbReference>
<evidence type="ECO:0000256" key="1">
    <source>
        <dbReference type="ARBA" id="ARBA00001974"/>
    </source>
</evidence>
<feature type="region of interest" description="Disordered" evidence="10">
    <location>
        <begin position="969"/>
        <end position="1004"/>
    </location>
</feature>
<evidence type="ECO:0000256" key="10">
    <source>
        <dbReference type="SAM" id="MobiDB-lite"/>
    </source>
</evidence>
<dbReference type="PROSITE" id="PS51352">
    <property type="entry name" value="THIOREDOXIN_2"/>
    <property type="match status" value="1"/>
</dbReference>
<feature type="domain" description="Thioredoxin" evidence="13">
    <location>
        <begin position="1070"/>
        <end position="1210"/>
    </location>
</feature>
<feature type="region of interest" description="Disordered" evidence="10">
    <location>
        <begin position="1"/>
        <end position="26"/>
    </location>
</feature>
<dbReference type="Gene3D" id="3.40.30.10">
    <property type="entry name" value="Glutaredoxin"/>
    <property type="match status" value="1"/>
</dbReference>
<dbReference type="InterPro" id="IPR039798">
    <property type="entry name" value="Sulfhydryl_oxidase"/>
</dbReference>
<keyword evidence="3" id="KW-0732">Signal</keyword>
<dbReference type="InterPro" id="IPR036774">
    <property type="entry name" value="ERV/ALR_sulphydryl_oxid_sf"/>
</dbReference>
<dbReference type="InterPro" id="IPR003347">
    <property type="entry name" value="JmjC_dom"/>
</dbReference>
<comment type="cofactor">
    <cofactor evidence="1 8">
        <name>FAD</name>
        <dbReference type="ChEBI" id="CHEBI:57692"/>
    </cofactor>
</comment>
<keyword evidence="15" id="KW-1185">Reference proteome</keyword>
<protein>
    <recommendedName>
        <fullName evidence="8">Sulfhydryl oxidase</fullName>
        <ecNumber evidence="8">1.8.3.2</ecNumber>
    </recommendedName>
</protein>
<evidence type="ECO:0000256" key="4">
    <source>
        <dbReference type="ARBA" id="ARBA00022827"/>
    </source>
</evidence>
<reference evidence="14" key="1">
    <citation type="submission" date="2022-11" db="EMBL/GenBank/DDBJ databases">
        <authorList>
            <person name="Morgan W.R."/>
            <person name="Tartar A."/>
        </authorList>
    </citation>
    <scope>NUCLEOTIDE SEQUENCE</scope>
    <source>
        <strain evidence="14">ARSEF 373</strain>
    </source>
</reference>
<comment type="caution">
    <text evidence="14">The sequence shown here is derived from an EMBL/GenBank/DDBJ whole genome shotgun (WGS) entry which is preliminary data.</text>
</comment>
<feature type="domain" description="ERV/ALR sulfhydryl oxidase" evidence="12">
    <location>
        <begin position="1349"/>
        <end position="1460"/>
    </location>
</feature>
<dbReference type="InterPro" id="IPR036249">
    <property type="entry name" value="Thioredoxin-like_sf"/>
</dbReference>
<dbReference type="Gene3D" id="2.60.120.650">
    <property type="entry name" value="Cupin"/>
    <property type="match status" value="1"/>
</dbReference>
<dbReference type="Gene3D" id="1.20.120.310">
    <property type="entry name" value="ERV/ALR sulfhydryl oxidase domain"/>
    <property type="match status" value="1"/>
</dbReference>
<feature type="coiled-coil region" evidence="9">
    <location>
        <begin position="760"/>
        <end position="801"/>
    </location>
</feature>
<dbReference type="SUPFAM" id="SSF52833">
    <property type="entry name" value="Thioredoxin-like"/>
    <property type="match status" value="1"/>
</dbReference>
<evidence type="ECO:0000256" key="7">
    <source>
        <dbReference type="ARBA" id="ARBA00023180"/>
    </source>
</evidence>
<evidence type="ECO:0000256" key="2">
    <source>
        <dbReference type="ARBA" id="ARBA00022630"/>
    </source>
</evidence>
<evidence type="ECO:0000259" key="12">
    <source>
        <dbReference type="PROSITE" id="PS51324"/>
    </source>
</evidence>
<evidence type="ECO:0000313" key="14">
    <source>
        <dbReference type="EMBL" id="DAZ96922.1"/>
    </source>
</evidence>
<evidence type="ECO:0000259" key="11">
    <source>
        <dbReference type="PROSITE" id="PS51184"/>
    </source>
</evidence>
<evidence type="ECO:0000256" key="8">
    <source>
        <dbReference type="RuleBase" id="RU371123"/>
    </source>
</evidence>
<feature type="coiled-coil region" evidence="9">
    <location>
        <begin position="361"/>
        <end position="511"/>
    </location>
</feature>
<keyword evidence="7" id="KW-0325">Glycoprotein</keyword>
<accession>A0AAV2YPE7</accession>
<feature type="compositionally biased region" description="Low complexity" evidence="10">
    <location>
        <begin position="13"/>
        <end position="22"/>
    </location>
</feature>
<feature type="region of interest" description="Disordered" evidence="10">
    <location>
        <begin position="716"/>
        <end position="741"/>
    </location>
</feature>
<dbReference type="EMBL" id="DAKRPA010000151">
    <property type="protein sequence ID" value="DAZ96922.1"/>
    <property type="molecule type" value="Genomic_DNA"/>
</dbReference>
<dbReference type="GO" id="GO:0000139">
    <property type="term" value="C:Golgi membrane"/>
    <property type="evidence" value="ECO:0007669"/>
    <property type="project" value="TreeGrafter"/>
</dbReference>
<feature type="coiled-coil region" evidence="9">
    <location>
        <begin position="861"/>
        <end position="941"/>
    </location>
</feature>
<dbReference type="EC" id="1.8.3.2" evidence="8"/>
<dbReference type="InterPro" id="IPR013766">
    <property type="entry name" value="Thioredoxin_domain"/>
</dbReference>
<dbReference type="PROSITE" id="PS51184">
    <property type="entry name" value="JMJC"/>
    <property type="match status" value="1"/>
</dbReference>
<name>A0AAV2YPE7_9STRA</name>
<keyword evidence="2 8" id="KW-0285">Flavoprotein</keyword>
<organism evidence="14 15">
    <name type="scientific">Lagenidium giganteum</name>
    <dbReference type="NCBI Taxonomy" id="4803"/>
    <lineage>
        <taxon>Eukaryota</taxon>
        <taxon>Sar</taxon>
        <taxon>Stramenopiles</taxon>
        <taxon>Oomycota</taxon>
        <taxon>Peronosporomycetes</taxon>
        <taxon>Pythiales</taxon>
        <taxon>Pythiaceae</taxon>
    </lineage>
</organism>
<dbReference type="PANTHER" id="PTHR22897:SF8">
    <property type="entry name" value="SULFHYDRYL OXIDASE"/>
    <property type="match status" value="1"/>
</dbReference>
<sequence length="1547" mass="175188">MTRNGRSASAMVTPTTTTTTTTMKHTRRDMDQVDARTCSYAEFCERYMRRNLPVRIKHVADSWRATTAWKTHGHGAIAFAALRDQYGHATAPVVDGDVVDYGAEARCSMVLGEYLALMEAGGAGKRYLKDWHFVQAFKDQPPVYETPVFFKDDWLNWWWDKKDTGGDDYRFVYIGMSAQRSWSVNVCGRKRWLFVHPDDEDKLKDRFGRYVVPDLTAKDIDHERFPHVHEVDIMEVIQDAGEAIFVPSGWYHQVENLEDTISINHNWFNGFCIRKIWQFLRRELAAVEKELDDLRDIGMTPTEFADQCQLVMRANTGMNMVEFQQLLTAKEQDLERQSGSRDTAAPEEQQYASEHLKCDELEALKQANDALYRQHANEKAQMQLAIEQEKITVAELSQANEEYRSVNEQWEESYNALDQEKRVLEEKVVVLEDKVVSLEDNMKSYSSELITELEELEKEKTDLMAQSETINTLQQQINDGNDRFAQLNTMYEELNETYRQALLEKSQVEEKQWEIEAYYQGKVAERDGDVAGLQDQIKAFDGRVADLLSQIDRLQARIHAMTADGEVKDVNQSAFLKKAQEDIDARDRTISDLTTQVSELTRHIQDLDGQVQMLTLGSGTDQSSNLRDLQQQLFEKSEELVAQGEKTMEIAEKHEVLKQQLRDLRQEVKDVRGTLLRGIAGNDVDETLYQHVKLEELVRLRLKSLEHEWLLSAPSTAGSSLGISSNDDQGDLSTPESAPSGSVHVANVEKFSAMDALGSVGRLERDLRLARSRNKRLMERVEHLERELNEASKGLTEFQALKEKAVEMASRERIEKELRQKAEVTVKESAEKIVALSEHIEKLMVHLKHEAAAKTKAIDLQKRTEKELNECKERSAMLSKKSVLKEQQVEELEQGAKILEDQLRLMDEKFIEVRNKLDWTRATSQKEMRKVQQELSTLRMKWQLASDSGVLTMLPDWANLAKTPKNAPKLPLGASASESQLTAPTSNNNFSMGLPGSPKGHGSILRSSRANLQELDDRKAKNLRFEIPKLPQSEQDTGMPWSDAKLSVLQRQLQDKRKIGASLAVAATWLLAASTAPIGVVANGMNGFRDTRPLFEDSFHVRVLDDELFGKSVNSTTDVWVVDFYSPWCPHCRHFAPELEKIAAFYSKSNVRVGAVDCTRNNALCDREQIMAYPAIKLFNVPPKAPSIKLTGYGNRDLKGVVNWVEALLTEHNMKSGISADDIDQQMELMRNERVRDDANGDGVLNEQGLGLKYARLQDAGSAAVFTLENALFMGKNTLEGERYTAAVQWVQALAVTFPLEANRKAFAELAAIVTKRESWDKDSWDSTVAKWKTHFQDSTFPKALLTAGQQDGWLHCNTYTCALWTLFHAMSVNTDAPSCTLKPSQVAAAIRLFVQHFFGCAECVEHFMRANPETVITQLSTKDEDAQAITLWLWRMHNKVNKVTKKNFFPTTKQCPICFADNVVVESLDPAILKEDEITAFVRSAYSFKEEDVSGMVYAHGGVTSLLANSVGGISNQFVLLVGVVVCCVGFSQKNRLFASRHKHLA</sequence>
<proteinExistence type="predicted"/>
<dbReference type="GO" id="GO:0016971">
    <property type="term" value="F:flavin-dependent sulfhydryl oxidase activity"/>
    <property type="evidence" value="ECO:0007669"/>
    <property type="project" value="InterPro"/>
</dbReference>
<dbReference type="SMART" id="SM00558">
    <property type="entry name" value="JmjC"/>
    <property type="match status" value="1"/>
</dbReference>
<keyword evidence="6" id="KW-1015">Disulfide bond</keyword>
<evidence type="ECO:0000256" key="9">
    <source>
        <dbReference type="SAM" id="Coils"/>
    </source>
</evidence>
<dbReference type="GO" id="GO:0003756">
    <property type="term" value="F:protein disulfide isomerase activity"/>
    <property type="evidence" value="ECO:0007669"/>
    <property type="project" value="TreeGrafter"/>
</dbReference>
<feature type="compositionally biased region" description="Polar residues" evidence="10">
    <location>
        <begin position="716"/>
        <end position="740"/>
    </location>
</feature>
<comment type="catalytic activity">
    <reaction evidence="8">
        <text>2 R'C(R)SH + O2 = R'C(R)S-S(R)CR' + H2O2</text>
        <dbReference type="Rhea" id="RHEA:17357"/>
        <dbReference type="ChEBI" id="CHEBI:15379"/>
        <dbReference type="ChEBI" id="CHEBI:16240"/>
        <dbReference type="ChEBI" id="CHEBI:16520"/>
        <dbReference type="ChEBI" id="CHEBI:17412"/>
        <dbReference type="EC" id="1.8.3.2"/>
    </reaction>
</comment>
<keyword evidence="4 8" id="KW-0274">FAD</keyword>
<dbReference type="PROSITE" id="PS51324">
    <property type="entry name" value="ERV_ALR"/>
    <property type="match status" value="1"/>
</dbReference>
<dbReference type="InterPro" id="IPR041667">
    <property type="entry name" value="Cupin_8"/>
</dbReference>
<dbReference type="Gene3D" id="1.20.5.340">
    <property type="match status" value="1"/>
</dbReference>
<dbReference type="PROSITE" id="PS00194">
    <property type="entry name" value="THIOREDOXIN_1"/>
    <property type="match status" value="1"/>
</dbReference>
<reference evidence="14" key="2">
    <citation type="journal article" date="2023" name="Microbiol Resour">
        <title>Decontamination and Annotation of the Draft Genome Sequence of the Oomycete Lagenidium giganteum ARSEF 373.</title>
        <authorList>
            <person name="Morgan W.R."/>
            <person name="Tartar A."/>
        </authorList>
    </citation>
    <scope>NUCLEOTIDE SEQUENCE</scope>
    <source>
        <strain evidence="14">ARSEF 373</strain>
    </source>
</reference>
<feature type="coiled-coil region" evidence="9">
    <location>
        <begin position="647"/>
        <end position="674"/>
    </location>
</feature>
<dbReference type="SUPFAM" id="SSF69000">
    <property type="entry name" value="FAD-dependent thiol oxidase"/>
    <property type="match status" value="1"/>
</dbReference>
<dbReference type="Pfam" id="PF04777">
    <property type="entry name" value="Evr1_Alr"/>
    <property type="match status" value="1"/>
</dbReference>
<dbReference type="Proteomes" id="UP001146120">
    <property type="component" value="Unassembled WGS sequence"/>
</dbReference>
<feature type="compositionally biased region" description="Polar residues" evidence="10">
    <location>
        <begin position="976"/>
        <end position="991"/>
    </location>
</feature>
<feature type="domain" description="JmjC" evidence="11">
    <location>
        <begin position="80"/>
        <end position="284"/>
    </location>
</feature>
<dbReference type="InterPro" id="IPR017937">
    <property type="entry name" value="Thioredoxin_CS"/>
</dbReference>
<gene>
    <name evidence="14" type="ORF">N0F65_012025</name>
</gene>
<dbReference type="GO" id="GO:0006457">
    <property type="term" value="P:protein folding"/>
    <property type="evidence" value="ECO:0007669"/>
    <property type="project" value="TreeGrafter"/>
</dbReference>